<gene>
    <name evidence="1" type="ORF">ACFQ08_28790</name>
</gene>
<dbReference type="GO" id="GO:0016787">
    <property type="term" value="F:hydrolase activity"/>
    <property type="evidence" value="ECO:0007669"/>
    <property type="project" value="UniProtKB-KW"/>
</dbReference>
<dbReference type="PANTHER" id="PTHR31299">
    <property type="entry name" value="ESTERASE, PUTATIVE (AFU_ORTHOLOGUE AFUA_1G05850)-RELATED"/>
    <property type="match status" value="1"/>
</dbReference>
<name>A0ABW3DXI6_9ACTN</name>
<dbReference type="PANTHER" id="PTHR31299:SF0">
    <property type="entry name" value="ESTERASE, PUTATIVE (AFU_ORTHOLOGUE AFUA_1G05850)-RELATED"/>
    <property type="match status" value="1"/>
</dbReference>
<keyword evidence="1" id="KW-0378">Hydrolase</keyword>
<protein>
    <submittedName>
        <fullName evidence="1">Erythromycin esterase family protein</fullName>
        <ecNumber evidence="1">3.1.1.-</ecNumber>
    </submittedName>
</protein>
<dbReference type="SUPFAM" id="SSF159501">
    <property type="entry name" value="EreA/ChaN-like"/>
    <property type="match status" value="1"/>
</dbReference>
<comment type="caution">
    <text evidence="1">The sequence shown here is derived from an EMBL/GenBank/DDBJ whole genome shotgun (WGS) entry which is preliminary data.</text>
</comment>
<dbReference type="CDD" id="cd14728">
    <property type="entry name" value="Ere-like"/>
    <property type="match status" value="1"/>
</dbReference>
<dbReference type="Gene3D" id="3.30.1870.10">
    <property type="entry name" value="EreA-like, domain 2"/>
    <property type="match status" value="1"/>
</dbReference>
<evidence type="ECO:0000313" key="2">
    <source>
        <dbReference type="Proteomes" id="UP001597024"/>
    </source>
</evidence>
<evidence type="ECO:0000313" key="1">
    <source>
        <dbReference type="EMBL" id="MFD0888551.1"/>
    </source>
</evidence>
<dbReference type="EMBL" id="JBHTHX010001384">
    <property type="protein sequence ID" value="MFD0888551.1"/>
    <property type="molecule type" value="Genomic_DNA"/>
</dbReference>
<dbReference type="InterPro" id="IPR014622">
    <property type="entry name" value="UCP036794_erythomycin"/>
</dbReference>
<dbReference type="InterPro" id="IPR007815">
    <property type="entry name" value="Emycin_Estase"/>
</dbReference>
<dbReference type="Proteomes" id="UP001597024">
    <property type="component" value="Unassembled WGS sequence"/>
</dbReference>
<proteinExistence type="predicted"/>
<dbReference type="Gene3D" id="3.40.1660.10">
    <property type="entry name" value="EreA-like (biosynthetic domain)"/>
    <property type="match status" value="1"/>
</dbReference>
<dbReference type="Gene3D" id="1.20.1440.30">
    <property type="entry name" value="Biosynthetic Protein domain"/>
    <property type="match status" value="1"/>
</dbReference>
<organism evidence="1 2">
    <name type="scientific">Streptosporangium algeriense</name>
    <dbReference type="NCBI Taxonomy" id="1682748"/>
    <lineage>
        <taxon>Bacteria</taxon>
        <taxon>Bacillati</taxon>
        <taxon>Actinomycetota</taxon>
        <taxon>Actinomycetes</taxon>
        <taxon>Streptosporangiales</taxon>
        <taxon>Streptosporangiaceae</taxon>
        <taxon>Streptosporangium</taxon>
    </lineage>
</organism>
<keyword evidence="2" id="KW-1185">Reference proteome</keyword>
<reference evidence="2" key="1">
    <citation type="journal article" date="2019" name="Int. J. Syst. Evol. Microbiol.">
        <title>The Global Catalogue of Microorganisms (GCM) 10K type strain sequencing project: providing services to taxonomists for standard genome sequencing and annotation.</title>
        <authorList>
            <consortium name="The Broad Institute Genomics Platform"/>
            <consortium name="The Broad Institute Genome Sequencing Center for Infectious Disease"/>
            <person name="Wu L."/>
            <person name="Ma J."/>
        </authorList>
    </citation>
    <scope>NUCLEOTIDE SEQUENCE [LARGE SCALE GENOMIC DNA]</scope>
    <source>
        <strain evidence="2">CCUG 62974</strain>
    </source>
</reference>
<dbReference type="InterPro" id="IPR052036">
    <property type="entry name" value="Hydrolase/PRTase-associated"/>
</dbReference>
<dbReference type="EC" id="3.1.1.-" evidence="1"/>
<sequence length="411" mass="44494">MDADVKDVARSVEAASVMELLPARPRLLALGEPTHGEDALLDLRNDLFRRLAEREGYRAIAIESDCLAGLVVDDYVTGGTGTLDEVMERGFSHGFGASPANRELVRWMRAHNDFGHAAERLRVAGFDGPLEFGGAASPRLALTSLHAYLAARIDAGLLTCAEETLDRLLGADDRWTDPGAMMDPSHSVGGSEEAAQLRLLADDLVALLDTQTPYLIATSSREEWERARLYGRTATGLLLYHSWMADASPGRMTRLIGLRDSMMAANLLALAERGPALVHAHNRHLQRERSTMRLGALHLEWWSAGALVSARLGEEYAFLATALGTIRHRGVGTPPPDTVEGLLYGLPGERSLVGARDLLSALGDTRPLPRVSPYYGYFPLDPAHLAESDGVVFVRDLRPAATTSSSASDTP</sequence>
<dbReference type="Pfam" id="PF05139">
    <property type="entry name" value="Erythro_esteras"/>
    <property type="match status" value="1"/>
</dbReference>
<dbReference type="PIRSF" id="PIRSF036794">
    <property type="entry name" value="UCP_erythr_ester"/>
    <property type="match status" value="1"/>
</dbReference>
<accession>A0ABW3DXI6</accession>